<dbReference type="Proteomes" id="UP000694563">
    <property type="component" value="Chromosome 1"/>
</dbReference>
<dbReference type="AlphaFoldDB" id="A0A8C3TSE4"/>
<proteinExistence type="predicted"/>
<reference evidence="1" key="3">
    <citation type="submission" date="2025-09" db="UniProtKB">
        <authorList>
            <consortium name="Ensembl"/>
        </authorList>
    </citation>
    <scope>IDENTIFICATION</scope>
</reference>
<name>A0A8C3TSE4_CATUS</name>
<reference evidence="1" key="1">
    <citation type="submission" date="2020-10" db="EMBL/GenBank/DDBJ databases">
        <title>Catharus ustulatus (Swainson's thrush) genome, bCatUst1, primary haplotype v2.</title>
        <authorList>
            <person name="Delmore K."/>
            <person name="Vafadar M."/>
            <person name="Formenti G."/>
            <person name="Chow W."/>
            <person name="Pelan S."/>
            <person name="Howe K."/>
            <person name="Rhie A."/>
            <person name="Mountcastle J."/>
            <person name="Haase B."/>
            <person name="Fedrigo O."/>
            <person name="Jarvis E.D."/>
        </authorList>
    </citation>
    <scope>NUCLEOTIDE SEQUENCE [LARGE SCALE GENOMIC DNA]</scope>
</reference>
<evidence type="ECO:0000313" key="2">
    <source>
        <dbReference type="Proteomes" id="UP000694563"/>
    </source>
</evidence>
<accession>A0A8C3TSE4</accession>
<organism evidence="1 2">
    <name type="scientific">Catharus ustulatus</name>
    <name type="common">Russet-backed thrush</name>
    <name type="synonym">Hylocichla ustulatus</name>
    <dbReference type="NCBI Taxonomy" id="91951"/>
    <lineage>
        <taxon>Eukaryota</taxon>
        <taxon>Metazoa</taxon>
        <taxon>Chordata</taxon>
        <taxon>Craniata</taxon>
        <taxon>Vertebrata</taxon>
        <taxon>Euteleostomi</taxon>
        <taxon>Archelosauria</taxon>
        <taxon>Archosauria</taxon>
        <taxon>Dinosauria</taxon>
        <taxon>Saurischia</taxon>
        <taxon>Theropoda</taxon>
        <taxon>Coelurosauria</taxon>
        <taxon>Aves</taxon>
        <taxon>Neognathae</taxon>
        <taxon>Neoaves</taxon>
        <taxon>Telluraves</taxon>
        <taxon>Australaves</taxon>
        <taxon>Passeriformes</taxon>
        <taxon>Turdidae</taxon>
        <taxon>Catharus</taxon>
    </lineage>
</organism>
<dbReference type="Ensembl" id="ENSCUST00005002474.1">
    <property type="protein sequence ID" value="ENSCUSP00005002347.1"/>
    <property type="gene ID" value="ENSCUSG00005001604.1"/>
</dbReference>
<sequence>TGALPGTRDPPVTPLVLAGCVCSDTEPQRKVRGKGSPCPGALGTPEHTPQGLGYVLRIPSRREGIQKCCSCPG</sequence>
<keyword evidence="2" id="KW-1185">Reference proteome</keyword>
<reference evidence="1" key="2">
    <citation type="submission" date="2025-08" db="UniProtKB">
        <authorList>
            <consortium name="Ensembl"/>
        </authorList>
    </citation>
    <scope>IDENTIFICATION</scope>
</reference>
<protein>
    <submittedName>
        <fullName evidence="1">Uncharacterized protein</fullName>
    </submittedName>
</protein>
<evidence type="ECO:0000313" key="1">
    <source>
        <dbReference type="Ensembl" id="ENSCUSP00005002347.1"/>
    </source>
</evidence>